<feature type="transmembrane region" description="Helical" evidence="7">
    <location>
        <begin position="107"/>
        <end position="127"/>
    </location>
</feature>
<feature type="domain" description="ABC transmembrane type-1" evidence="8">
    <location>
        <begin position="70"/>
        <end position="283"/>
    </location>
</feature>
<dbReference type="PANTHER" id="PTHR30193">
    <property type="entry name" value="ABC TRANSPORTER PERMEASE PROTEIN"/>
    <property type="match status" value="1"/>
</dbReference>
<evidence type="ECO:0000256" key="3">
    <source>
        <dbReference type="ARBA" id="ARBA00022475"/>
    </source>
</evidence>
<sequence>MAASLRRRNALIGLSFVLPNFLGFALLTLVPVLALFYLSFTNWNVFGQADWTGLANLRRLAGDRSFWTALRNTLYFTGVHVPVTLVLSLALALLLNTRLRGVRFFRTAAFFPYITSIVAIAAVWNMMFSPETGPVNQLLGAVGVAGPPGWTNSRDWSMPSVIIVGVWRDLGFYMLLFLAGLQTIPRDLYEAATIDGAGAWQRFRHVTLPGLRPTTFFVTVVLTIGSLKVFDLILVLTNGGPGQSTLVLSQYIYQKGFVQNQFGYASAVSVVLFGICIAVTLVQFLVNRRRSA</sequence>
<dbReference type="PANTHER" id="PTHR30193:SF37">
    <property type="entry name" value="INNER MEMBRANE ABC TRANSPORTER PERMEASE PROTEIN YCJO"/>
    <property type="match status" value="1"/>
</dbReference>
<feature type="transmembrane region" description="Helical" evidence="7">
    <location>
        <begin position="262"/>
        <end position="286"/>
    </location>
</feature>
<evidence type="ECO:0000313" key="10">
    <source>
        <dbReference type="Proteomes" id="UP001235712"/>
    </source>
</evidence>
<keyword evidence="2 7" id="KW-0813">Transport</keyword>
<feature type="transmembrane region" description="Helical" evidence="7">
    <location>
        <begin position="74"/>
        <end position="95"/>
    </location>
</feature>
<dbReference type="InterPro" id="IPR051393">
    <property type="entry name" value="ABC_transporter_permease"/>
</dbReference>
<evidence type="ECO:0000256" key="5">
    <source>
        <dbReference type="ARBA" id="ARBA00022989"/>
    </source>
</evidence>
<feature type="transmembrane region" description="Helical" evidence="7">
    <location>
        <begin position="156"/>
        <end position="179"/>
    </location>
</feature>
<proteinExistence type="inferred from homology"/>
<comment type="caution">
    <text evidence="9">The sequence shown here is derived from an EMBL/GenBank/DDBJ whole genome shotgun (WGS) entry which is preliminary data.</text>
</comment>
<accession>A0ABT9P9L3</accession>
<feature type="transmembrane region" description="Helical" evidence="7">
    <location>
        <begin position="214"/>
        <end position="236"/>
    </location>
</feature>
<evidence type="ECO:0000313" key="9">
    <source>
        <dbReference type="EMBL" id="MDP9828855.1"/>
    </source>
</evidence>
<dbReference type="Gene3D" id="1.10.3720.10">
    <property type="entry name" value="MetI-like"/>
    <property type="match status" value="1"/>
</dbReference>
<dbReference type="RefSeq" id="WP_307246465.1">
    <property type="nucleotide sequence ID" value="NZ_JAUSQZ010000001.1"/>
</dbReference>
<gene>
    <name evidence="9" type="ORF">J2S57_004604</name>
</gene>
<evidence type="ECO:0000256" key="7">
    <source>
        <dbReference type="RuleBase" id="RU363032"/>
    </source>
</evidence>
<dbReference type="EMBL" id="JAUSQZ010000001">
    <property type="protein sequence ID" value="MDP9828855.1"/>
    <property type="molecule type" value="Genomic_DNA"/>
</dbReference>
<dbReference type="Pfam" id="PF00528">
    <property type="entry name" value="BPD_transp_1"/>
    <property type="match status" value="1"/>
</dbReference>
<keyword evidence="9" id="KW-0762">Sugar transport</keyword>
<keyword evidence="6 7" id="KW-0472">Membrane</keyword>
<evidence type="ECO:0000256" key="6">
    <source>
        <dbReference type="ARBA" id="ARBA00023136"/>
    </source>
</evidence>
<dbReference type="SUPFAM" id="SSF161098">
    <property type="entry name" value="MetI-like"/>
    <property type="match status" value="1"/>
</dbReference>
<name>A0ABT9P9L3_9ACTN</name>
<comment type="similarity">
    <text evidence="7">Belongs to the binding-protein-dependent transport system permease family.</text>
</comment>
<evidence type="ECO:0000256" key="2">
    <source>
        <dbReference type="ARBA" id="ARBA00022448"/>
    </source>
</evidence>
<evidence type="ECO:0000256" key="1">
    <source>
        <dbReference type="ARBA" id="ARBA00004651"/>
    </source>
</evidence>
<dbReference type="Proteomes" id="UP001235712">
    <property type="component" value="Unassembled WGS sequence"/>
</dbReference>
<protein>
    <submittedName>
        <fullName evidence="9">Multiple sugar transport system permease protein/alpha-1,4-digalacturonate transport system permease protein</fullName>
    </submittedName>
</protein>
<keyword evidence="3" id="KW-1003">Cell membrane</keyword>
<evidence type="ECO:0000259" key="8">
    <source>
        <dbReference type="PROSITE" id="PS50928"/>
    </source>
</evidence>
<dbReference type="PROSITE" id="PS50928">
    <property type="entry name" value="ABC_TM1"/>
    <property type="match status" value="1"/>
</dbReference>
<feature type="transmembrane region" description="Helical" evidence="7">
    <location>
        <begin position="12"/>
        <end position="38"/>
    </location>
</feature>
<keyword evidence="5 7" id="KW-1133">Transmembrane helix</keyword>
<keyword evidence="10" id="KW-1185">Reference proteome</keyword>
<keyword evidence="4 7" id="KW-0812">Transmembrane</keyword>
<dbReference type="CDD" id="cd06261">
    <property type="entry name" value="TM_PBP2"/>
    <property type="match status" value="1"/>
</dbReference>
<comment type="subcellular location">
    <subcellularLocation>
        <location evidence="1 7">Cell membrane</location>
        <topology evidence="1 7">Multi-pass membrane protein</topology>
    </subcellularLocation>
</comment>
<dbReference type="InterPro" id="IPR035906">
    <property type="entry name" value="MetI-like_sf"/>
</dbReference>
<dbReference type="InterPro" id="IPR000515">
    <property type="entry name" value="MetI-like"/>
</dbReference>
<organism evidence="9 10">
    <name type="scientific">Kineosporia succinea</name>
    <dbReference type="NCBI Taxonomy" id="84632"/>
    <lineage>
        <taxon>Bacteria</taxon>
        <taxon>Bacillati</taxon>
        <taxon>Actinomycetota</taxon>
        <taxon>Actinomycetes</taxon>
        <taxon>Kineosporiales</taxon>
        <taxon>Kineosporiaceae</taxon>
        <taxon>Kineosporia</taxon>
    </lineage>
</organism>
<evidence type="ECO:0000256" key="4">
    <source>
        <dbReference type="ARBA" id="ARBA00022692"/>
    </source>
</evidence>
<reference evidence="9 10" key="1">
    <citation type="submission" date="2023-07" db="EMBL/GenBank/DDBJ databases">
        <title>Sequencing the genomes of 1000 actinobacteria strains.</title>
        <authorList>
            <person name="Klenk H.-P."/>
        </authorList>
    </citation>
    <scope>NUCLEOTIDE SEQUENCE [LARGE SCALE GENOMIC DNA]</scope>
    <source>
        <strain evidence="9 10">DSM 44388</strain>
    </source>
</reference>